<name>A0A495W6B4_9PSEU</name>
<comment type="caution">
    <text evidence="2">The sequence shown here is derived from an EMBL/GenBank/DDBJ whole genome shotgun (WGS) entry which is preliminary data.</text>
</comment>
<dbReference type="PROSITE" id="PS51257">
    <property type="entry name" value="PROKAR_LIPOPROTEIN"/>
    <property type="match status" value="1"/>
</dbReference>
<dbReference type="EMBL" id="RBXO01000001">
    <property type="protein sequence ID" value="RKT57261.1"/>
    <property type="molecule type" value="Genomic_DNA"/>
</dbReference>
<dbReference type="Proteomes" id="UP000282084">
    <property type="component" value="Unassembled WGS sequence"/>
</dbReference>
<gene>
    <name evidence="2" type="ORF">C8E97_5979</name>
</gene>
<reference evidence="2 3" key="1">
    <citation type="submission" date="2018-10" db="EMBL/GenBank/DDBJ databases">
        <title>Sequencing the genomes of 1000 actinobacteria strains.</title>
        <authorList>
            <person name="Klenk H.-P."/>
        </authorList>
    </citation>
    <scope>NUCLEOTIDE SEQUENCE [LARGE SCALE GENOMIC DNA]</scope>
    <source>
        <strain evidence="2 3">DSM 43800</strain>
    </source>
</reference>
<evidence type="ECO:0000256" key="1">
    <source>
        <dbReference type="SAM" id="SignalP"/>
    </source>
</evidence>
<dbReference type="AlphaFoldDB" id="A0A495W6B4"/>
<accession>A0A495W6B4</accession>
<dbReference type="OrthoDB" id="3697605at2"/>
<organism evidence="2 3">
    <name type="scientific">Saccharothrix australiensis</name>
    <dbReference type="NCBI Taxonomy" id="2072"/>
    <lineage>
        <taxon>Bacteria</taxon>
        <taxon>Bacillati</taxon>
        <taxon>Actinomycetota</taxon>
        <taxon>Actinomycetes</taxon>
        <taxon>Pseudonocardiales</taxon>
        <taxon>Pseudonocardiaceae</taxon>
        <taxon>Saccharothrix</taxon>
    </lineage>
</organism>
<dbReference type="RefSeq" id="WP_121008839.1">
    <property type="nucleotide sequence ID" value="NZ_RBXO01000001.1"/>
</dbReference>
<keyword evidence="1" id="KW-0732">Signal</keyword>
<keyword evidence="3" id="KW-1185">Reference proteome</keyword>
<proteinExistence type="predicted"/>
<feature type="signal peptide" evidence="1">
    <location>
        <begin position="1"/>
        <end position="21"/>
    </location>
</feature>
<evidence type="ECO:0000313" key="3">
    <source>
        <dbReference type="Proteomes" id="UP000282084"/>
    </source>
</evidence>
<protein>
    <submittedName>
        <fullName evidence="2">Uncharacterized protein</fullName>
    </submittedName>
</protein>
<evidence type="ECO:0000313" key="2">
    <source>
        <dbReference type="EMBL" id="RKT57261.1"/>
    </source>
</evidence>
<sequence>MRGRRPGLSAVLVLVPLAVLAGCAQRTALVPKPDVPVRVGASSAAVAPTAQLVARPNAGRAGDEVRLSGEGYPAGARVVFTLHGRRVGDATTDAAGRFAGAPVVVPDSFRDAEPGAQFVFGATSGPFYAETPFVLTR</sequence>
<feature type="chain" id="PRO_5019824614" evidence="1">
    <location>
        <begin position="22"/>
        <end position="137"/>
    </location>
</feature>